<reference evidence="2" key="1">
    <citation type="submission" date="2016-10" db="EMBL/GenBank/DDBJ databases">
        <authorList>
            <person name="Varghese N."/>
            <person name="Submissions S."/>
        </authorList>
    </citation>
    <scope>NUCLEOTIDE SEQUENCE [LARGE SCALE GENOMIC DNA]</scope>
    <source>
        <strain evidence="2">DSM 28881</strain>
    </source>
</reference>
<keyword evidence="2" id="KW-1185">Reference proteome</keyword>
<dbReference type="PROSITE" id="PS51257">
    <property type="entry name" value="PROKAR_LIPOPROTEIN"/>
    <property type="match status" value="1"/>
</dbReference>
<proteinExistence type="predicted"/>
<dbReference type="STRING" id="1144750.SAMN05443431_10524"/>
<dbReference type="Proteomes" id="UP000199559">
    <property type="component" value="Unassembled WGS sequence"/>
</dbReference>
<protein>
    <recommendedName>
        <fullName evidence="3">Septum formation inhibitor Maf</fullName>
    </recommendedName>
</protein>
<evidence type="ECO:0000313" key="1">
    <source>
        <dbReference type="EMBL" id="SFJ18322.1"/>
    </source>
</evidence>
<evidence type="ECO:0008006" key="3">
    <source>
        <dbReference type="Google" id="ProtNLM"/>
    </source>
</evidence>
<dbReference type="AlphaFoldDB" id="A0A1I3PA52"/>
<dbReference type="RefSeq" id="WP_090839576.1">
    <property type="nucleotide sequence ID" value="NZ_FORM01000005.1"/>
</dbReference>
<organism evidence="1 2">
    <name type="scientific">Olleya namhaensis</name>
    <dbReference type="NCBI Taxonomy" id="1144750"/>
    <lineage>
        <taxon>Bacteria</taxon>
        <taxon>Pseudomonadati</taxon>
        <taxon>Bacteroidota</taxon>
        <taxon>Flavobacteriia</taxon>
        <taxon>Flavobacteriales</taxon>
        <taxon>Flavobacteriaceae</taxon>
    </lineage>
</organism>
<gene>
    <name evidence="1" type="ORF">SAMN05443431_10524</name>
</gene>
<accession>A0A1I3PA52</accession>
<dbReference type="EMBL" id="FORM01000005">
    <property type="protein sequence ID" value="SFJ18322.1"/>
    <property type="molecule type" value="Genomic_DNA"/>
</dbReference>
<evidence type="ECO:0000313" key="2">
    <source>
        <dbReference type="Proteomes" id="UP000199559"/>
    </source>
</evidence>
<name>A0A1I3PA52_9FLAO</name>
<sequence length="308" mass="35237">MTPLKHSLFILATLALFSCNTQNKQDNKAIAKVKTIKAVKTVNTIASKAPAFKPNKQFNDYWYAGEAEITSYQLDQSRYGENRKGTAVLVFVTEPFLADTQVKADQNNPTNVNVLKLNSTKKFNTGIYPYSIMQSTFYPIANNQHAIKVSTSVQEWCGHVYTQLNNREQFQITSHSYFQGEADQKFNLDKAVLENQIWTQLRIDPSSLPKDNFEIIPSLEFTRLTHAPLKSYNAFAESKPGQYTLTIKDLDRQLIINYNPEFPYQIHSWEDTQNGKTSKATKLATLKTAYWNKKSNADLELRKTLKLE</sequence>